<evidence type="ECO:0000256" key="1">
    <source>
        <dbReference type="ARBA" id="ARBA00010617"/>
    </source>
</evidence>
<dbReference type="Pfam" id="PF00067">
    <property type="entry name" value="p450"/>
    <property type="match status" value="1"/>
</dbReference>
<protein>
    <submittedName>
        <fullName evidence="3">Cytochrome P450</fullName>
    </submittedName>
</protein>
<dbReference type="RefSeq" id="WP_219044741.1">
    <property type="nucleotide sequence ID" value="NZ_JAHWDQ010000006.1"/>
</dbReference>
<accession>A0ABS6VWV3</accession>
<keyword evidence="2" id="KW-0503">Monooxygenase</keyword>
<keyword evidence="2" id="KW-0408">Iron</keyword>
<evidence type="ECO:0000256" key="2">
    <source>
        <dbReference type="RuleBase" id="RU000461"/>
    </source>
</evidence>
<keyword evidence="2" id="KW-0349">Heme</keyword>
<proteinExistence type="inferred from homology"/>
<keyword evidence="2" id="KW-0479">Metal-binding</keyword>
<dbReference type="Proteomes" id="UP001166291">
    <property type="component" value="Unassembled WGS sequence"/>
</dbReference>
<evidence type="ECO:0000313" key="4">
    <source>
        <dbReference type="Proteomes" id="UP001166291"/>
    </source>
</evidence>
<comment type="caution">
    <text evidence="3">The sequence shown here is derived from an EMBL/GenBank/DDBJ whole genome shotgun (WGS) entry which is preliminary data.</text>
</comment>
<dbReference type="InterPro" id="IPR001128">
    <property type="entry name" value="Cyt_P450"/>
</dbReference>
<sequence length="400" mass="45511">MSESNATGEVYWDPYRPDINLDPYPYFKRLREQAPLYYNKEYDFYALSRFDDINKYFSDTTTFSSARSDIMEFIKEDDLEIPDGMFIWHDPPRHTSYRNIVTRVFTPRRMNELESKIRAYCARCLDPMIGETNFNFIDDFGAQLPGGVIGMLLGIPDEDRDIIRDRIDNSLRTESGKPMESSQSSYQGEGFEDYVEWRKNNPSNDLMTDLLNAEFTDPDGVKRKLTTEEVLIFINVIAGAGNETTSRLIGWTGKLLGDHPDQRRQIAKDLSLVPAAIEEILRCEPPGPSVARYVTKDVEIHGQIVPAGAVMQFILSSANRDESRFADGEKFNIHREGSPHITFGRGVHACLGAALARVEGRVGLEEMLKRFPDWELDMANAEMSASSTTRGWDSLPAFLR</sequence>
<gene>
    <name evidence="3" type="ORF">KXJ70_16980</name>
</gene>
<name>A0ABS6VWV3_9GAMM</name>
<dbReference type="PANTHER" id="PTHR46696:SF4">
    <property type="entry name" value="BIOTIN BIOSYNTHESIS CYTOCHROME P450"/>
    <property type="match status" value="1"/>
</dbReference>
<evidence type="ECO:0000313" key="3">
    <source>
        <dbReference type="EMBL" id="MBW2942494.1"/>
    </source>
</evidence>
<keyword evidence="4" id="KW-1185">Reference proteome</keyword>
<comment type="similarity">
    <text evidence="1 2">Belongs to the cytochrome P450 family.</text>
</comment>
<dbReference type="PROSITE" id="PS00086">
    <property type="entry name" value="CYTOCHROME_P450"/>
    <property type="match status" value="1"/>
</dbReference>
<dbReference type="InterPro" id="IPR017972">
    <property type="entry name" value="Cyt_P450_CS"/>
</dbReference>
<dbReference type="EMBL" id="JAHWDQ010000006">
    <property type="protein sequence ID" value="MBW2942494.1"/>
    <property type="molecule type" value="Genomic_DNA"/>
</dbReference>
<dbReference type="PANTHER" id="PTHR46696">
    <property type="entry name" value="P450, PUTATIVE (EUROFUNG)-RELATED"/>
    <property type="match status" value="1"/>
</dbReference>
<organism evidence="3 4">
    <name type="scientific">Zhongshania aquimaris</name>
    <dbReference type="NCBI Taxonomy" id="2857107"/>
    <lineage>
        <taxon>Bacteria</taxon>
        <taxon>Pseudomonadati</taxon>
        <taxon>Pseudomonadota</taxon>
        <taxon>Gammaproteobacteria</taxon>
        <taxon>Cellvibrionales</taxon>
        <taxon>Spongiibacteraceae</taxon>
        <taxon>Zhongshania</taxon>
    </lineage>
</organism>
<reference evidence="3" key="1">
    <citation type="submission" date="2021-07" db="EMBL/GenBank/DDBJ databases">
        <title>Zhongshania sp. CAU 1632 isolated from seawater.</title>
        <authorList>
            <person name="Kim W."/>
        </authorList>
    </citation>
    <scope>NUCLEOTIDE SEQUENCE</scope>
    <source>
        <strain evidence="3">CAU 1632</strain>
    </source>
</reference>
<keyword evidence="2" id="KW-0560">Oxidoreductase</keyword>